<keyword evidence="2" id="KW-0479">Metal-binding</keyword>
<accession>A0ABU4LD23</accession>
<dbReference type="PANTHER" id="PTHR46696">
    <property type="entry name" value="P450, PUTATIVE (EUROFUNG)-RELATED"/>
    <property type="match status" value="1"/>
</dbReference>
<dbReference type="CDD" id="cd11029">
    <property type="entry name" value="CYP107-like"/>
    <property type="match status" value="1"/>
</dbReference>
<dbReference type="InterPro" id="IPR002397">
    <property type="entry name" value="Cyt_P450_B"/>
</dbReference>
<dbReference type="InterPro" id="IPR017972">
    <property type="entry name" value="Cyt_P450_CS"/>
</dbReference>
<evidence type="ECO:0000256" key="2">
    <source>
        <dbReference type="RuleBase" id="RU000461"/>
    </source>
</evidence>
<protein>
    <submittedName>
        <fullName evidence="3">Cytochrome P450</fullName>
    </submittedName>
</protein>
<dbReference type="PROSITE" id="PS00086">
    <property type="entry name" value="CYTOCHROME_P450"/>
    <property type="match status" value="1"/>
</dbReference>
<sequence length="392" mass="41615">MRAPTLDELAPDGHDFAADPHPVYAALRARGPVHRVHIPQTGDCWLVVGRDAARAALTDPRLSSDIRHSAWDTDGGHAIGVNMLQSDPPHHTRLRGSVAARFTPARTASLRPRIEEIATALLAELPAEGTADLVKGYALPLPVAVICEVLGVPGPDRDVFHDWSTELVMPTSPEAGAGAAAALTDYLTDLIAQKRAAPDDTLLSELAAADAEALSSEELLGMAFLILVAGHETTVNLVSATVHSLLTHPDQLAALRADLTLTGAAVEESLRHNSPVHGTALRFAAEPLVLAGTRVSPGDAVQISLAAASRDPAHFPDPDRFDLTRRPHSHLAFGHGLHHCLGAPLARTEATIALRLLLRRHPRLTLATAPADLTWRTGALLRGLPELPVRLG</sequence>
<dbReference type="PANTHER" id="PTHR46696:SF1">
    <property type="entry name" value="CYTOCHROME P450 YJIB-RELATED"/>
    <property type="match status" value="1"/>
</dbReference>
<dbReference type="Pfam" id="PF00067">
    <property type="entry name" value="p450"/>
    <property type="match status" value="1"/>
</dbReference>
<dbReference type="Gene3D" id="1.10.630.10">
    <property type="entry name" value="Cytochrome P450"/>
    <property type="match status" value="1"/>
</dbReference>
<dbReference type="PRINTS" id="PR00385">
    <property type="entry name" value="P450"/>
</dbReference>
<keyword evidence="2" id="KW-0349">Heme</keyword>
<gene>
    <name evidence="3" type="ORF">PV517_33895</name>
</gene>
<dbReference type="PRINTS" id="PR00359">
    <property type="entry name" value="BP450"/>
</dbReference>
<dbReference type="InterPro" id="IPR001128">
    <property type="entry name" value="Cyt_P450"/>
</dbReference>
<dbReference type="RefSeq" id="WP_267299728.1">
    <property type="nucleotide sequence ID" value="NZ_JAGJBZ010000003.1"/>
</dbReference>
<reference evidence="3 4" key="1">
    <citation type="journal article" date="2023" name="Microb. Genom.">
        <title>Mesoterricola silvestris gen. nov., sp. nov., Mesoterricola sediminis sp. nov., Geothrix oryzae sp. nov., Geothrix edaphica sp. nov., Geothrix rubra sp. nov., and Geothrix limicola sp. nov., six novel members of Acidobacteriota isolated from soils.</title>
        <authorList>
            <person name="Weisberg A.J."/>
            <person name="Pearce E."/>
            <person name="Kramer C.G."/>
            <person name="Chang J.H."/>
            <person name="Clarke C.R."/>
        </authorList>
    </citation>
    <scope>NUCLEOTIDE SEQUENCE [LARGE SCALE GENOMIC DNA]</scope>
    <source>
        <strain evidence="3 4">NRRL_B-2795</strain>
    </source>
</reference>
<dbReference type="InterPro" id="IPR036396">
    <property type="entry name" value="Cyt_P450_sf"/>
</dbReference>
<evidence type="ECO:0000313" key="3">
    <source>
        <dbReference type="EMBL" id="MDX2913646.1"/>
    </source>
</evidence>
<proteinExistence type="inferred from homology"/>
<dbReference type="EMBL" id="JARAVY010000016">
    <property type="protein sequence ID" value="MDX2913646.1"/>
    <property type="molecule type" value="Genomic_DNA"/>
</dbReference>
<organism evidence="3 4">
    <name type="scientific">Streptomyces griseiscabiei</name>
    <dbReference type="NCBI Taxonomy" id="2993540"/>
    <lineage>
        <taxon>Bacteria</taxon>
        <taxon>Bacillati</taxon>
        <taxon>Actinomycetota</taxon>
        <taxon>Actinomycetes</taxon>
        <taxon>Kitasatosporales</taxon>
        <taxon>Streptomycetaceae</taxon>
        <taxon>Streptomyces</taxon>
    </lineage>
</organism>
<keyword evidence="2" id="KW-0560">Oxidoreductase</keyword>
<comment type="similarity">
    <text evidence="1 2">Belongs to the cytochrome P450 family.</text>
</comment>
<keyword evidence="2" id="KW-0503">Monooxygenase</keyword>
<dbReference type="SUPFAM" id="SSF48264">
    <property type="entry name" value="Cytochrome P450"/>
    <property type="match status" value="1"/>
</dbReference>
<keyword evidence="4" id="KW-1185">Reference proteome</keyword>
<dbReference type="Proteomes" id="UP001271723">
    <property type="component" value="Unassembled WGS sequence"/>
</dbReference>
<comment type="caution">
    <text evidence="3">The sequence shown here is derived from an EMBL/GenBank/DDBJ whole genome shotgun (WGS) entry which is preliminary data.</text>
</comment>
<keyword evidence="2" id="KW-0408">Iron</keyword>
<evidence type="ECO:0000256" key="1">
    <source>
        <dbReference type="ARBA" id="ARBA00010617"/>
    </source>
</evidence>
<evidence type="ECO:0000313" key="4">
    <source>
        <dbReference type="Proteomes" id="UP001271723"/>
    </source>
</evidence>
<name>A0ABU4LD23_9ACTN</name>